<protein>
    <submittedName>
        <fullName evidence="2">(northern house mosquito) hypothetical protein</fullName>
    </submittedName>
</protein>
<proteinExistence type="predicted"/>
<sequence length="127" mass="14513">MLALLPVKHSSRANRLHSHNLARTVSSRSLLRCSNNLSRHPRCSRRLVSCSRKSTHTHTHRMLYSVYVLVCSRHRISLPDVAPVRLSLYTHHDEPPSSHRWNSPQNYHHIVPNHHTKTSPPVSGTSA</sequence>
<feature type="compositionally biased region" description="Polar residues" evidence="1">
    <location>
        <begin position="118"/>
        <end position="127"/>
    </location>
</feature>
<evidence type="ECO:0000313" key="2">
    <source>
        <dbReference type="EMBL" id="CAG6533021.1"/>
    </source>
</evidence>
<accession>A0A8D8HEI2</accession>
<name>A0A8D8HEI2_CULPI</name>
<dbReference type="EMBL" id="HBUE01207793">
    <property type="protein sequence ID" value="CAG6533021.1"/>
    <property type="molecule type" value="Transcribed_RNA"/>
</dbReference>
<feature type="region of interest" description="Disordered" evidence="1">
    <location>
        <begin position="93"/>
        <end position="127"/>
    </location>
</feature>
<dbReference type="AlphaFoldDB" id="A0A8D8HEI2"/>
<dbReference type="EMBL" id="HBUE01314106">
    <property type="protein sequence ID" value="CAG6584894.1"/>
    <property type="molecule type" value="Transcribed_RNA"/>
</dbReference>
<evidence type="ECO:0000256" key="1">
    <source>
        <dbReference type="SAM" id="MobiDB-lite"/>
    </source>
</evidence>
<organism evidence="2">
    <name type="scientific">Culex pipiens</name>
    <name type="common">House mosquito</name>
    <dbReference type="NCBI Taxonomy" id="7175"/>
    <lineage>
        <taxon>Eukaryota</taxon>
        <taxon>Metazoa</taxon>
        <taxon>Ecdysozoa</taxon>
        <taxon>Arthropoda</taxon>
        <taxon>Hexapoda</taxon>
        <taxon>Insecta</taxon>
        <taxon>Pterygota</taxon>
        <taxon>Neoptera</taxon>
        <taxon>Endopterygota</taxon>
        <taxon>Diptera</taxon>
        <taxon>Nematocera</taxon>
        <taxon>Culicoidea</taxon>
        <taxon>Culicidae</taxon>
        <taxon>Culicinae</taxon>
        <taxon>Culicini</taxon>
        <taxon>Culex</taxon>
        <taxon>Culex</taxon>
    </lineage>
</organism>
<reference evidence="2" key="1">
    <citation type="submission" date="2021-05" db="EMBL/GenBank/DDBJ databases">
        <authorList>
            <person name="Alioto T."/>
            <person name="Alioto T."/>
            <person name="Gomez Garrido J."/>
        </authorList>
    </citation>
    <scope>NUCLEOTIDE SEQUENCE</scope>
</reference>